<evidence type="ECO:0000256" key="3">
    <source>
        <dbReference type="ARBA" id="ARBA00022692"/>
    </source>
</evidence>
<feature type="transmembrane region" description="Helical" evidence="6">
    <location>
        <begin position="153"/>
        <end position="170"/>
    </location>
</feature>
<dbReference type="PANTHER" id="PTHR46795">
    <property type="entry name" value="ABC TRANSPORTER PERMEASE-RELATED-RELATED"/>
    <property type="match status" value="1"/>
</dbReference>
<evidence type="ECO:0000259" key="7">
    <source>
        <dbReference type="Pfam" id="PF02687"/>
    </source>
</evidence>
<feature type="transmembrane region" description="Helical" evidence="6">
    <location>
        <begin position="55"/>
        <end position="76"/>
    </location>
</feature>
<comment type="caution">
    <text evidence="8">The sequence shown here is derived from an EMBL/GenBank/DDBJ whole genome shotgun (WGS) entry which is preliminary data.</text>
</comment>
<evidence type="ECO:0000256" key="5">
    <source>
        <dbReference type="ARBA" id="ARBA00023136"/>
    </source>
</evidence>
<feature type="transmembrane region" description="Helical" evidence="6">
    <location>
        <begin position="110"/>
        <end position="133"/>
    </location>
</feature>
<name>A0ABN8GRV5_9BACL</name>
<feature type="transmembrane region" description="Helical" evidence="6">
    <location>
        <begin position="574"/>
        <end position="596"/>
    </location>
</feature>
<dbReference type="EMBL" id="CAKMMF010000026">
    <property type="protein sequence ID" value="CAH1216416.1"/>
    <property type="molecule type" value="Genomic_DNA"/>
</dbReference>
<keyword evidence="9" id="KW-1185">Reference proteome</keyword>
<proteinExistence type="inferred from homology"/>
<dbReference type="RefSeq" id="WP_236344450.1">
    <property type="nucleotide sequence ID" value="NZ_CAKMMF010000026.1"/>
</dbReference>
<evidence type="ECO:0000313" key="8">
    <source>
        <dbReference type="EMBL" id="CAH1216416.1"/>
    </source>
</evidence>
<sequence length="641" mass="72147">MNAYRLAYKLLKNNLNIYGFYLIVLVVVVATYYNFVAIQYNEAFVELTEQLQSAVVASMTCGFVLLCTVVFFMWHANGFFFKQRQKETGLYMLMGISSSRIGRVMAIESILLGGLSLLIGLPVGLLFSKLFFMLLGKAMFLDAELPFTVSSEAVLQLVIVFVVLFVVLGLRNYRIVKRSRLLDMLHAAVEKQPVPKLDVKRGFLGVLLITAGYMLAINFKRWELDLLIASMAILILVCLGTYLFFGSFLAIILSRLMASKGFVYRDVRLVSLSNVFFRLKLNYRSLAMTAILAAATVTAFSVSLSFRQFAEEHARIEAPYSLGYESNDERTRDMAAEALRGWDGSRVGVNEIRFVLAHAEYPGGNKRVDHNNKAILASYSEVKRTLAFLNDETHERLLEELQPGEGESIFILNANTMASPIQVEGQAVRLNGQKYEVKESLQFPFIGNTASYGKMNLYVVQDREYERLKGNGSEIIWSGIQLAETEQAGELVKHLAGTVSGGADNVHLYGEPYIWDYYALGIFFFLGLIMFLVFVLATFSTIYFKLLGDAFMDREQYAILKKIGMSKSEIQKSVYLQVGIAFLLPVVVGIIHSIVAMNMLEEIMNVRFALQMVYGTGLFGMIMLGFYIGISRNYTRMVYGK</sequence>
<keyword evidence="3 6" id="KW-0812">Transmembrane</keyword>
<comment type="similarity">
    <text evidence="6">Belongs to the ABC-4 integral membrane protein family.</text>
</comment>
<evidence type="ECO:0000256" key="1">
    <source>
        <dbReference type="ARBA" id="ARBA00004651"/>
    </source>
</evidence>
<keyword evidence="2 6" id="KW-1003">Cell membrane</keyword>
<evidence type="ECO:0000256" key="4">
    <source>
        <dbReference type="ARBA" id="ARBA00022989"/>
    </source>
</evidence>
<evidence type="ECO:0000256" key="6">
    <source>
        <dbReference type="PIRNR" id="PIRNR018968"/>
    </source>
</evidence>
<evidence type="ECO:0000313" key="9">
    <source>
        <dbReference type="Proteomes" id="UP000838686"/>
    </source>
</evidence>
<dbReference type="Proteomes" id="UP000838686">
    <property type="component" value="Unassembled WGS sequence"/>
</dbReference>
<dbReference type="Pfam" id="PF02687">
    <property type="entry name" value="FtsX"/>
    <property type="match status" value="1"/>
</dbReference>
<dbReference type="PIRSF" id="PIRSF018968">
    <property type="entry name" value="ABC_permease_BceB"/>
    <property type="match status" value="1"/>
</dbReference>
<reference evidence="8" key="1">
    <citation type="submission" date="2022-01" db="EMBL/GenBank/DDBJ databases">
        <authorList>
            <person name="Criscuolo A."/>
        </authorList>
    </citation>
    <scope>NUCLEOTIDE SEQUENCE</scope>
    <source>
        <strain evidence="8">CIP111893</strain>
    </source>
</reference>
<keyword evidence="5 6" id="KW-0472">Membrane</keyword>
<feature type="transmembrane region" description="Helical" evidence="6">
    <location>
        <begin position="517"/>
        <end position="544"/>
    </location>
</feature>
<organism evidence="8 9">
    <name type="scientific">Paenibacillus plantiphilus</name>
    <dbReference type="NCBI Taxonomy" id="2905650"/>
    <lineage>
        <taxon>Bacteria</taxon>
        <taxon>Bacillati</taxon>
        <taxon>Bacillota</taxon>
        <taxon>Bacilli</taxon>
        <taxon>Bacillales</taxon>
        <taxon>Paenibacillaceae</taxon>
        <taxon>Paenibacillus</taxon>
    </lineage>
</organism>
<feature type="domain" description="ABC3 transporter permease C-terminal" evidence="7">
    <location>
        <begin position="62"/>
        <end position="170"/>
    </location>
</feature>
<dbReference type="InterPro" id="IPR027022">
    <property type="entry name" value="ABC_permease_BceB-typ"/>
</dbReference>
<comment type="subcellular location">
    <subcellularLocation>
        <location evidence="1 6">Cell membrane</location>
        <topology evidence="1 6">Multi-pass membrane protein</topology>
    </subcellularLocation>
</comment>
<feature type="transmembrane region" description="Helical" evidence="6">
    <location>
        <begin position="286"/>
        <end position="306"/>
    </location>
</feature>
<feature type="transmembrane region" description="Helical" evidence="6">
    <location>
        <begin position="226"/>
        <end position="253"/>
    </location>
</feature>
<accession>A0ABN8GRV5</accession>
<evidence type="ECO:0000256" key="2">
    <source>
        <dbReference type="ARBA" id="ARBA00022475"/>
    </source>
</evidence>
<feature type="transmembrane region" description="Helical" evidence="6">
    <location>
        <begin position="15"/>
        <end position="35"/>
    </location>
</feature>
<feature type="transmembrane region" description="Helical" evidence="6">
    <location>
        <begin position="608"/>
        <end position="630"/>
    </location>
</feature>
<gene>
    <name evidence="8" type="primary">bceB</name>
    <name evidence="8" type="ORF">PAECIP111893_04118</name>
</gene>
<protein>
    <submittedName>
        <fullName evidence="8">Bacitracin export permease protein BceB</fullName>
    </submittedName>
</protein>
<feature type="transmembrane region" description="Helical" evidence="6">
    <location>
        <begin position="202"/>
        <end position="220"/>
    </location>
</feature>
<dbReference type="InterPro" id="IPR003838">
    <property type="entry name" value="ABC3_permease_C"/>
</dbReference>
<dbReference type="PANTHER" id="PTHR46795:SF3">
    <property type="entry name" value="ABC TRANSPORTER PERMEASE"/>
    <property type="match status" value="1"/>
</dbReference>
<dbReference type="InterPro" id="IPR052536">
    <property type="entry name" value="ABC-4_Integral_Memb_Prot"/>
</dbReference>
<keyword evidence="6" id="KW-0813">Transport</keyword>
<keyword evidence="4 6" id="KW-1133">Transmembrane helix</keyword>